<organism evidence="1 2">
    <name type="scientific">Gigaspora margarita</name>
    <dbReference type="NCBI Taxonomy" id="4874"/>
    <lineage>
        <taxon>Eukaryota</taxon>
        <taxon>Fungi</taxon>
        <taxon>Fungi incertae sedis</taxon>
        <taxon>Mucoromycota</taxon>
        <taxon>Glomeromycotina</taxon>
        <taxon>Glomeromycetes</taxon>
        <taxon>Diversisporales</taxon>
        <taxon>Gigasporaceae</taxon>
        <taxon>Gigaspora</taxon>
    </lineage>
</organism>
<gene>
    <name evidence="1" type="ORF">F8M41_025141</name>
</gene>
<comment type="caution">
    <text evidence="1">The sequence shown here is derived from an EMBL/GenBank/DDBJ whole genome shotgun (WGS) entry which is preliminary data.</text>
</comment>
<sequence length="129" mass="14416">MLDNVLDNLAIGATIAHIQGANAIAITGIAKDWSIARGHPTNIAPNAPNTNARNLIVLAEVQSGQRLYWIRKYYPTANKYVKMLKIGTLKQGTYESILSFWAKIQKYSDQLGYIPVQKKPISYQELDLI</sequence>
<accession>A0A8H3XJP4</accession>
<evidence type="ECO:0000313" key="2">
    <source>
        <dbReference type="Proteomes" id="UP000439903"/>
    </source>
</evidence>
<dbReference type="Proteomes" id="UP000439903">
    <property type="component" value="Unassembled WGS sequence"/>
</dbReference>
<keyword evidence="2" id="KW-1185">Reference proteome</keyword>
<reference evidence="1 2" key="1">
    <citation type="journal article" date="2019" name="Environ. Microbiol.">
        <title>At the nexus of three kingdoms: the genome of the mycorrhizal fungus Gigaspora margarita provides insights into plant, endobacterial and fungal interactions.</title>
        <authorList>
            <person name="Venice F."/>
            <person name="Ghignone S."/>
            <person name="Salvioli di Fossalunga A."/>
            <person name="Amselem J."/>
            <person name="Novero M."/>
            <person name="Xianan X."/>
            <person name="Sedzielewska Toro K."/>
            <person name="Morin E."/>
            <person name="Lipzen A."/>
            <person name="Grigoriev I.V."/>
            <person name="Henrissat B."/>
            <person name="Martin F.M."/>
            <person name="Bonfante P."/>
        </authorList>
    </citation>
    <scope>NUCLEOTIDE SEQUENCE [LARGE SCALE GENOMIC DNA]</scope>
    <source>
        <strain evidence="1 2">BEG34</strain>
    </source>
</reference>
<dbReference type="EMBL" id="WTPW01000887">
    <property type="protein sequence ID" value="KAF0471686.1"/>
    <property type="molecule type" value="Genomic_DNA"/>
</dbReference>
<name>A0A8H3XJP4_GIGMA</name>
<dbReference type="OrthoDB" id="2386022at2759"/>
<dbReference type="AlphaFoldDB" id="A0A8H3XJP4"/>
<proteinExistence type="predicted"/>
<protein>
    <submittedName>
        <fullName evidence="1">Uncharacterized protein</fullName>
    </submittedName>
</protein>
<evidence type="ECO:0000313" key="1">
    <source>
        <dbReference type="EMBL" id="KAF0471686.1"/>
    </source>
</evidence>